<sequence length="272" mass="29589">MMDFPPDKTLELPSNISATYLSEGAANVVYSINVPPQSSTPEHGDIKEKGEDTTPNPWHGKLLRFRKDLPTTTPTLDAHIAFRTSIAPLFPAEDLIDIRLVSLGSSHLIQTLNATLRSAEQPSSSTPRPVQRHGVYLADDQHALLITDMSPPTSSTLIQFKPKWLAPSPSAPPTPNAAAPAPYTLNAASQNRLSVHWISFPPLPPTCGALRRCCLGYLLLLPPLPLPLIAPLHKIVAALPRTAVPKPPLEAKTERKMALLRLHRRSCKPSPA</sequence>
<dbReference type="AlphaFoldDB" id="A0A177A4R5"/>
<feature type="compositionally biased region" description="Basic and acidic residues" evidence="2">
    <location>
        <begin position="42"/>
        <end position="52"/>
    </location>
</feature>
<dbReference type="VEuPathDB" id="FungiDB:GMDG_00596"/>
<evidence type="ECO:0000313" key="3">
    <source>
        <dbReference type="EMBL" id="OAF57146.1"/>
    </source>
</evidence>
<keyword evidence="1" id="KW-0547">Nucleotide-binding</keyword>
<comment type="function">
    <text evidence="1">Phosphorylates Ins(1,3,4,5,6)P5 at position 2 to form Ins(1,2,3,4,5,6)P6 (InsP6 or phytate).</text>
</comment>
<reference evidence="3" key="1">
    <citation type="submission" date="2016-03" db="EMBL/GenBank/DDBJ databases">
        <title>Updated assembly of Pseudogymnoascus destructans, the fungus causing white-nose syndrome of bats.</title>
        <authorList>
            <person name="Palmer J.M."/>
            <person name="Drees K.P."/>
            <person name="Foster J.T."/>
            <person name="Lindner D.L."/>
        </authorList>
    </citation>
    <scope>NUCLEOTIDE SEQUENCE [LARGE SCALE GENOMIC DNA]</scope>
    <source>
        <strain evidence="3">20631-21</strain>
    </source>
</reference>
<gene>
    <name evidence="3" type="primary">IPK1</name>
    <name evidence="3" type="ORF">VC83_05974</name>
</gene>
<dbReference type="RefSeq" id="XP_024322437.1">
    <property type="nucleotide sequence ID" value="XM_024469581.1"/>
</dbReference>
<feature type="region of interest" description="Disordered" evidence="2">
    <location>
        <begin position="34"/>
        <end position="61"/>
    </location>
</feature>
<dbReference type="GeneID" id="36289036"/>
<dbReference type="EMBL" id="KV441401">
    <property type="protein sequence ID" value="OAF57146.1"/>
    <property type="molecule type" value="Genomic_DNA"/>
</dbReference>
<keyword evidence="1" id="KW-0808">Transferase</keyword>
<dbReference type="EC" id="2.7.1.158" evidence="1"/>
<evidence type="ECO:0000256" key="2">
    <source>
        <dbReference type="SAM" id="MobiDB-lite"/>
    </source>
</evidence>
<dbReference type="Pfam" id="PF06090">
    <property type="entry name" value="Ins_P5_2-kin"/>
    <property type="match status" value="1"/>
</dbReference>
<name>A0A177A4R5_9PEZI</name>
<proteinExistence type="predicted"/>
<keyword evidence="1" id="KW-0067">ATP-binding</keyword>
<dbReference type="GO" id="GO:0035299">
    <property type="term" value="F:inositol-1,3,4,5,6-pentakisphosphate 2-kinase activity"/>
    <property type="evidence" value="ECO:0007669"/>
    <property type="project" value="UniProtKB-EC"/>
</dbReference>
<accession>A0A177A4R5</accession>
<organism evidence="3">
    <name type="scientific">Pseudogymnoascus destructans</name>
    <dbReference type="NCBI Taxonomy" id="655981"/>
    <lineage>
        <taxon>Eukaryota</taxon>
        <taxon>Fungi</taxon>
        <taxon>Dikarya</taxon>
        <taxon>Ascomycota</taxon>
        <taxon>Pezizomycotina</taxon>
        <taxon>Leotiomycetes</taxon>
        <taxon>Thelebolales</taxon>
        <taxon>Thelebolaceae</taxon>
        <taxon>Pseudogymnoascus</taxon>
    </lineage>
</organism>
<dbReference type="GO" id="GO:0005524">
    <property type="term" value="F:ATP binding"/>
    <property type="evidence" value="ECO:0007669"/>
    <property type="project" value="UniProtKB-KW"/>
</dbReference>
<dbReference type="Proteomes" id="UP000077154">
    <property type="component" value="Unassembled WGS sequence"/>
</dbReference>
<keyword evidence="1 3" id="KW-0418">Kinase</keyword>
<comment type="catalytic activity">
    <reaction evidence="1">
        <text>1D-myo-inositol 1,3,4,5,6-pentakisphosphate + ATP = 1D-myo-inositol hexakisphosphate + ADP + H(+)</text>
        <dbReference type="Rhea" id="RHEA:20313"/>
        <dbReference type="ChEBI" id="CHEBI:15378"/>
        <dbReference type="ChEBI" id="CHEBI:30616"/>
        <dbReference type="ChEBI" id="CHEBI:57733"/>
        <dbReference type="ChEBI" id="CHEBI:58130"/>
        <dbReference type="ChEBI" id="CHEBI:456216"/>
        <dbReference type="EC" id="2.7.1.158"/>
    </reaction>
</comment>
<dbReference type="OrthoDB" id="272370at2759"/>
<evidence type="ECO:0000256" key="1">
    <source>
        <dbReference type="RuleBase" id="RU364126"/>
    </source>
</evidence>
<protein>
    <recommendedName>
        <fullName evidence="1">Inositol-pentakisphosphate 2-kinase</fullName>
        <ecNumber evidence="1">2.7.1.158</ecNumber>
    </recommendedName>
</protein>
<dbReference type="InterPro" id="IPR009286">
    <property type="entry name" value="Ins_P5_2-kin"/>
</dbReference>
<dbReference type="eggNOG" id="ENOG502S7VH">
    <property type="taxonomic scope" value="Eukaryota"/>
</dbReference>
<comment type="domain">
    <text evidence="1">The EXKPK motif is conserved in inositol-pentakisphosphate 2-kinases of both family 1 and 2.</text>
</comment>